<accession>A0A6H1NYP4</accession>
<organism evidence="1 2">
    <name type="scientific">Priestia megaterium</name>
    <name type="common">Bacillus megaterium</name>
    <dbReference type="NCBI Taxonomy" id="1404"/>
    <lineage>
        <taxon>Bacteria</taxon>
        <taxon>Bacillati</taxon>
        <taxon>Bacillota</taxon>
        <taxon>Bacilli</taxon>
        <taxon>Bacillales</taxon>
        <taxon>Bacillaceae</taxon>
        <taxon>Priestia</taxon>
    </lineage>
</organism>
<sequence length="255" mass="29129">MENVIVPLNAYDRFEVLKKGQTSFIRHIAESGAFGIEIRRELLSDQDPPLDSIRNEIEQYQLFTVYSAPIELWKKDHGLNEKELNEIFHEGIALGAKWIKVSLGHFHKGQSNVIELNTFLNQYQGIQLLVENDQTLHGGNINQLTSFFESASEQDTPVKMTFDAGNWYYSGQDVDDALSKLSPYVHYLHLKQVEDDHGEFITVPLQKDGSHSWEKVMNSLPSEIAKALEFPIEPKEKTKEFIQMITESEALSCNS</sequence>
<dbReference type="GO" id="GO:0016853">
    <property type="term" value="F:isomerase activity"/>
    <property type="evidence" value="ECO:0007669"/>
    <property type="project" value="UniProtKB-KW"/>
</dbReference>
<keyword evidence="1" id="KW-0413">Isomerase</keyword>
<evidence type="ECO:0000313" key="1">
    <source>
        <dbReference type="EMBL" id="QIZ06378.1"/>
    </source>
</evidence>
<gene>
    <name evidence="1" type="ORF">HFZ78_06395</name>
</gene>
<reference evidence="1 2" key="1">
    <citation type="submission" date="2020-04" db="EMBL/GenBank/DDBJ databases">
        <title>Genome-Wide Identification of 5-Methylcytosine Sites in Bacterial Genomes By High-Throughput Sequencing of MspJI Restriction Fragments.</title>
        <authorList>
            <person name="Wu V."/>
        </authorList>
    </citation>
    <scope>NUCLEOTIDE SEQUENCE [LARGE SCALE GENOMIC DNA]</scope>
    <source>
        <strain evidence="1 2">S2</strain>
    </source>
</reference>
<dbReference type="SUPFAM" id="SSF51658">
    <property type="entry name" value="Xylose isomerase-like"/>
    <property type="match status" value="1"/>
</dbReference>
<dbReference type="Proteomes" id="UP000501868">
    <property type="component" value="Chromosome"/>
</dbReference>
<name>A0A6H1NYP4_PRIMG</name>
<reference evidence="1 2" key="2">
    <citation type="submission" date="2020-04" db="EMBL/GenBank/DDBJ databases">
        <authorList>
            <person name="Fomenkov A."/>
            <person name="Anton B.P."/>
            <person name="Roberts R.J."/>
        </authorList>
    </citation>
    <scope>NUCLEOTIDE SEQUENCE [LARGE SCALE GENOMIC DNA]</scope>
    <source>
        <strain evidence="1 2">S2</strain>
    </source>
</reference>
<proteinExistence type="predicted"/>
<dbReference type="EMBL" id="CP051128">
    <property type="protein sequence ID" value="QIZ06378.1"/>
    <property type="molecule type" value="Genomic_DNA"/>
</dbReference>
<dbReference type="AlphaFoldDB" id="A0A6H1NYP4"/>
<dbReference type="Gene3D" id="3.20.20.150">
    <property type="entry name" value="Divalent-metal-dependent TIM barrel enzymes"/>
    <property type="match status" value="1"/>
</dbReference>
<evidence type="ECO:0000313" key="2">
    <source>
        <dbReference type="Proteomes" id="UP000501868"/>
    </source>
</evidence>
<protein>
    <submittedName>
        <fullName evidence="1">Sugar phosphate isomerase/epimerase</fullName>
    </submittedName>
</protein>
<dbReference type="InterPro" id="IPR036237">
    <property type="entry name" value="Xyl_isomerase-like_sf"/>
</dbReference>